<name>A0A382UAX1_9ZZZZ</name>
<reference evidence="2" key="1">
    <citation type="submission" date="2018-05" db="EMBL/GenBank/DDBJ databases">
        <authorList>
            <person name="Lanie J.A."/>
            <person name="Ng W.-L."/>
            <person name="Kazmierczak K.M."/>
            <person name="Andrzejewski T.M."/>
            <person name="Davidsen T.M."/>
            <person name="Wayne K.J."/>
            <person name="Tettelin H."/>
            <person name="Glass J.I."/>
            <person name="Rusch D."/>
            <person name="Podicherti R."/>
            <person name="Tsui H.-C.T."/>
            <person name="Winkler M.E."/>
        </authorList>
    </citation>
    <scope>NUCLEOTIDE SEQUENCE</scope>
</reference>
<gene>
    <name evidence="2" type="ORF">METZ01_LOCUS383765</name>
</gene>
<keyword evidence="1" id="KW-0472">Membrane</keyword>
<feature type="transmembrane region" description="Helical" evidence="1">
    <location>
        <begin position="7"/>
        <end position="24"/>
    </location>
</feature>
<protein>
    <submittedName>
        <fullName evidence="2">Uncharacterized protein</fullName>
    </submittedName>
</protein>
<proteinExistence type="predicted"/>
<evidence type="ECO:0000256" key="1">
    <source>
        <dbReference type="SAM" id="Phobius"/>
    </source>
</evidence>
<sequence length="49" mass="5056">MKILGKVGISLLVFVVGAILAGIAKETAGSGNFIILGVTAAILLFIWKK</sequence>
<keyword evidence="1" id="KW-1133">Transmembrane helix</keyword>
<feature type="transmembrane region" description="Helical" evidence="1">
    <location>
        <begin position="30"/>
        <end position="47"/>
    </location>
</feature>
<organism evidence="2">
    <name type="scientific">marine metagenome</name>
    <dbReference type="NCBI Taxonomy" id="408172"/>
    <lineage>
        <taxon>unclassified sequences</taxon>
        <taxon>metagenomes</taxon>
        <taxon>ecological metagenomes</taxon>
    </lineage>
</organism>
<dbReference type="EMBL" id="UINC01142531">
    <property type="protein sequence ID" value="SVD30911.1"/>
    <property type="molecule type" value="Genomic_DNA"/>
</dbReference>
<dbReference type="AlphaFoldDB" id="A0A382UAX1"/>
<evidence type="ECO:0000313" key="2">
    <source>
        <dbReference type="EMBL" id="SVD30911.1"/>
    </source>
</evidence>
<accession>A0A382UAX1</accession>
<keyword evidence="1" id="KW-0812">Transmembrane</keyword>